<comment type="similarity">
    <text evidence="1 4 7">Belongs to the aldehyde dehydrogenase family.</text>
</comment>
<reference evidence="10" key="1">
    <citation type="submission" date="2016-11" db="EMBL/GenBank/DDBJ databases">
        <authorList>
            <person name="Schniete J.K."/>
            <person name="Salih T."/>
            <person name="Algora Gallardo L."/>
            <person name="Martinez Fernandez S."/>
            <person name="Herron P.R."/>
        </authorList>
    </citation>
    <scope>NUCLEOTIDE SEQUENCE [LARGE SCALE GENOMIC DNA]</scope>
    <source>
        <strain evidence="10">DSM 41896</strain>
    </source>
</reference>
<dbReference type="Gene3D" id="3.40.309.10">
    <property type="entry name" value="Aldehyde Dehydrogenase, Chain A, domain 2"/>
    <property type="match status" value="1"/>
</dbReference>
<dbReference type="FunFam" id="3.40.309.10:FF:000003">
    <property type="entry name" value="Aldehyde dehydrogenase"/>
    <property type="match status" value="1"/>
</dbReference>
<dbReference type="Gene3D" id="3.40.605.10">
    <property type="entry name" value="Aldehyde Dehydrogenase, Chain A, domain 1"/>
    <property type="match status" value="1"/>
</dbReference>
<organism evidence="9 10">
    <name type="scientific">Streptomyces phaeoluteigriseus</name>
    <dbReference type="NCBI Taxonomy" id="114686"/>
    <lineage>
        <taxon>Bacteria</taxon>
        <taxon>Bacillati</taxon>
        <taxon>Actinomycetota</taxon>
        <taxon>Actinomycetes</taxon>
        <taxon>Kitasatosporales</taxon>
        <taxon>Streptomycetaceae</taxon>
        <taxon>Streptomyces</taxon>
        <taxon>Streptomyces aurantiacus group</taxon>
    </lineage>
</organism>
<dbReference type="GO" id="GO:0006081">
    <property type="term" value="P:aldehyde metabolic process"/>
    <property type="evidence" value="ECO:0007669"/>
    <property type="project" value="InterPro"/>
</dbReference>
<dbReference type="GO" id="GO:0005737">
    <property type="term" value="C:cytoplasm"/>
    <property type="evidence" value="ECO:0007669"/>
    <property type="project" value="TreeGrafter"/>
</dbReference>
<evidence type="ECO:0000259" key="8">
    <source>
        <dbReference type="Pfam" id="PF00171"/>
    </source>
</evidence>
<dbReference type="InterPro" id="IPR012394">
    <property type="entry name" value="Aldehyde_DH_NAD(P)"/>
</dbReference>
<accession>A0A1V6MKB9</accession>
<feature type="domain" description="Aldehyde dehydrogenase" evidence="8">
    <location>
        <begin position="3"/>
        <end position="434"/>
    </location>
</feature>
<keyword evidence="3" id="KW-0520">NAD</keyword>
<evidence type="ECO:0000256" key="3">
    <source>
        <dbReference type="ARBA" id="ARBA00023027"/>
    </source>
</evidence>
<dbReference type="AlphaFoldDB" id="A0A1V6MKB9"/>
<protein>
    <recommendedName>
        <fullName evidence="4">Aldehyde dehydrogenase</fullName>
    </recommendedName>
</protein>
<dbReference type="EMBL" id="MPOH02000019">
    <property type="protein sequence ID" value="OQD52816.1"/>
    <property type="molecule type" value="Genomic_DNA"/>
</dbReference>
<name>A0A1V6MKB9_9ACTN</name>
<dbReference type="InterPro" id="IPR016162">
    <property type="entry name" value="Ald_DH_N"/>
</dbReference>
<reference evidence="9 10" key="2">
    <citation type="submission" date="2017-02" db="EMBL/GenBank/DDBJ databases">
        <title>Draft genome sequence of Streptomyces phaeoluteigriseus type strain DSM41896.</title>
        <authorList>
            <person name="Salih T.S."/>
            <person name="Algora Gallardo L."/>
            <person name="Melo Santos T."/>
            <person name="Filgueira Martinez S."/>
            <person name="Herron P.R."/>
        </authorList>
    </citation>
    <scope>NUCLEOTIDE SEQUENCE [LARGE SCALE GENOMIC DNA]</scope>
    <source>
        <strain evidence="9 10">DSM 41896</strain>
    </source>
</reference>
<feature type="active site" evidence="5">
    <location>
        <position position="250"/>
    </location>
</feature>
<dbReference type="PIRSF" id="PIRSF036492">
    <property type="entry name" value="ALDH"/>
    <property type="match status" value="1"/>
</dbReference>
<evidence type="ECO:0000256" key="1">
    <source>
        <dbReference type="ARBA" id="ARBA00009986"/>
    </source>
</evidence>
<keyword evidence="2 4" id="KW-0560">Oxidoreductase</keyword>
<dbReference type="RefSeq" id="WP_094103820.1">
    <property type="nucleotide sequence ID" value="NZ_MPOH02000019.1"/>
</dbReference>
<dbReference type="GO" id="GO:0004029">
    <property type="term" value="F:aldehyde dehydrogenase (NAD+) activity"/>
    <property type="evidence" value="ECO:0007669"/>
    <property type="project" value="TreeGrafter"/>
</dbReference>
<dbReference type="Proteomes" id="UP000184286">
    <property type="component" value="Unassembled WGS sequence"/>
</dbReference>
<dbReference type="FunFam" id="3.40.605.10:FF:000004">
    <property type="entry name" value="Aldehyde dehydrogenase"/>
    <property type="match status" value="1"/>
</dbReference>
<evidence type="ECO:0000256" key="4">
    <source>
        <dbReference type="PIRNR" id="PIRNR036492"/>
    </source>
</evidence>
<gene>
    <name evidence="9" type="ORF">BM536_032565</name>
</gene>
<dbReference type="InterPro" id="IPR029510">
    <property type="entry name" value="Ald_DH_CS_GLU"/>
</dbReference>
<sequence>MTTATPEQPADVVARLRATFRTGRTKPAAWRTGQLRRLREMLTERGADLAAALHTDLGKSVTEAYRTEIDFTVREIDHTLDHLDDWLRSEPAPVPAHLGADARAWTQYDPLGVVLVIAPWNYPAQLLLAPLVGALAAGNAVLVKPSELAPATSAALARLLPAYLDTDAVAVVEGGIPQTTALLAERFDHIFYTGNGTVGRVVMRAAAEHLTPVTLELGGKSPAFVDRGTDLAVVADRLARGKFLNAGQTCVAPDYVLTDPETAAALEPLLAEAVEKVHGADPQTSGEYGRIINERHFDRLTGLLGSGRVVVGGNSDRADKYIAPTVLADVDPASPVMREEIFGPILPIVTADGLDAAIRFINDRDKPLALYVFSESEETRARIAAETSSGGLGHGLPLAHLTVPDLPFGGVGESGMGNYHGRYSMETFSHRKAVLEKPLS</sequence>
<dbReference type="InterPro" id="IPR016163">
    <property type="entry name" value="Ald_DH_C"/>
</dbReference>
<dbReference type="InterPro" id="IPR015590">
    <property type="entry name" value="Aldehyde_DH_dom"/>
</dbReference>
<dbReference type="PROSITE" id="PS00687">
    <property type="entry name" value="ALDEHYDE_DEHYDR_GLU"/>
    <property type="match status" value="1"/>
</dbReference>
<dbReference type="OrthoDB" id="6882680at2"/>
<evidence type="ECO:0000313" key="9">
    <source>
        <dbReference type="EMBL" id="OQD52816.1"/>
    </source>
</evidence>
<evidence type="ECO:0000256" key="5">
    <source>
        <dbReference type="PIRSR" id="PIRSR036492-1"/>
    </source>
</evidence>
<dbReference type="PANTHER" id="PTHR43570:SF16">
    <property type="entry name" value="ALDEHYDE DEHYDROGENASE TYPE III, ISOFORM Q"/>
    <property type="match status" value="1"/>
</dbReference>
<dbReference type="STRING" id="114686.BM536_032565"/>
<evidence type="ECO:0000313" key="10">
    <source>
        <dbReference type="Proteomes" id="UP000184286"/>
    </source>
</evidence>
<comment type="caution">
    <text evidence="9">The sequence shown here is derived from an EMBL/GenBank/DDBJ whole genome shotgun (WGS) entry which is preliminary data.</text>
</comment>
<dbReference type="SUPFAM" id="SSF53720">
    <property type="entry name" value="ALDH-like"/>
    <property type="match status" value="1"/>
</dbReference>
<dbReference type="PROSITE" id="PS00070">
    <property type="entry name" value="ALDEHYDE_DEHYDR_CYS"/>
    <property type="match status" value="1"/>
</dbReference>
<dbReference type="CDD" id="cd07087">
    <property type="entry name" value="ALDH_F3-13-14_CALDH-like"/>
    <property type="match status" value="1"/>
</dbReference>
<evidence type="ECO:0000256" key="2">
    <source>
        <dbReference type="ARBA" id="ARBA00023002"/>
    </source>
</evidence>
<dbReference type="PANTHER" id="PTHR43570">
    <property type="entry name" value="ALDEHYDE DEHYDROGENASE"/>
    <property type="match status" value="1"/>
</dbReference>
<proteinExistence type="inferred from homology"/>
<dbReference type="Pfam" id="PF00171">
    <property type="entry name" value="Aldedh"/>
    <property type="match status" value="1"/>
</dbReference>
<evidence type="ECO:0000256" key="7">
    <source>
        <dbReference type="RuleBase" id="RU003345"/>
    </source>
</evidence>
<dbReference type="InterPro" id="IPR016161">
    <property type="entry name" value="Ald_DH/histidinol_DH"/>
</dbReference>
<dbReference type="InterPro" id="IPR016160">
    <property type="entry name" value="Ald_DH_CS_CYS"/>
</dbReference>
<evidence type="ECO:0000256" key="6">
    <source>
        <dbReference type="PROSITE-ProRule" id="PRU10007"/>
    </source>
</evidence>
<feature type="active site" evidence="5 6">
    <location>
        <position position="216"/>
    </location>
</feature>